<keyword evidence="6 8" id="KW-1133">Transmembrane helix</keyword>
<dbReference type="CDD" id="cd09321">
    <property type="entry name" value="TDT_like_3"/>
    <property type="match status" value="1"/>
</dbReference>
<evidence type="ECO:0000256" key="2">
    <source>
        <dbReference type="ARBA" id="ARBA00008566"/>
    </source>
</evidence>
<keyword evidence="3" id="KW-0813">Transport</keyword>
<evidence type="ECO:0000256" key="7">
    <source>
        <dbReference type="ARBA" id="ARBA00023136"/>
    </source>
</evidence>
<sequence length="368" mass="41575">MQVQSEVDCRNQYFSQVVRNLSPAWFASVMGTGIFALASKNYACYWAGLNSVAVFLWGINILLFLGLIVPWIQRWFFYKDYALRDLNHPITGQFYATMPIGCLVLAADFISFGPNYIGTNLALTIAKGLWITGAVLSLTAAVIIPTLNYFNKATIEDINPVWFMPPVSLIVVPIAGASLIPSWPQTIQKVMLLINYISWGVGFFLFMFIAVICFYRLFVAPILPGSLIPTLWIYLGPIGAGTVSLLNLGHASLQFMNSALIPVLNILGLIYWSFGFWWLITASVITTTYILRNNLPYALSWWAYTFPLGAYTVATYLISINLECEEIRVFGFLCYCLLAFCWITVFYKTFSRVCIDTLLYIRQRFFSA</sequence>
<feature type="transmembrane region" description="Helical" evidence="8">
    <location>
        <begin position="329"/>
        <end position="347"/>
    </location>
</feature>
<evidence type="ECO:0000313" key="9">
    <source>
        <dbReference type="EMBL" id="CQR74919.1"/>
    </source>
</evidence>
<dbReference type="InterPro" id="IPR004695">
    <property type="entry name" value="SLAC1/Mae1/Ssu1/TehA"/>
</dbReference>
<protein>
    <submittedName>
        <fullName evidence="9">C4-dicarboxylate transporter/malic acid transport protein</fullName>
    </submittedName>
</protein>
<evidence type="ECO:0000256" key="5">
    <source>
        <dbReference type="ARBA" id="ARBA00022692"/>
    </source>
</evidence>
<gene>
    <name evidence="9" type="ORF">SpAn4DRAFT_4276</name>
</gene>
<dbReference type="GO" id="GO:0005886">
    <property type="term" value="C:plasma membrane"/>
    <property type="evidence" value="ECO:0007669"/>
    <property type="project" value="UniProtKB-SubCell"/>
</dbReference>
<comment type="similarity">
    <text evidence="2">Belongs to the tellurite-resistance/dicarboxylate transporter (TDT) family.</text>
</comment>
<dbReference type="InterPro" id="IPR038665">
    <property type="entry name" value="Voltage-dep_anion_channel_sf"/>
</dbReference>
<evidence type="ECO:0000313" key="10">
    <source>
        <dbReference type="Proteomes" id="UP000049855"/>
    </source>
</evidence>
<feature type="transmembrane region" description="Helical" evidence="8">
    <location>
        <begin position="231"/>
        <end position="248"/>
    </location>
</feature>
<feature type="transmembrane region" description="Helical" evidence="8">
    <location>
        <begin position="301"/>
        <end position="322"/>
    </location>
</feature>
<proteinExistence type="inferred from homology"/>
<keyword evidence="4" id="KW-1003">Cell membrane</keyword>
<name>A0A0U1L6L2_9FIRM</name>
<feature type="transmembrane region" description="Helical" evidence="8">
    <location>
        <begin position="20"/>
        <end position="38"/>
    </location>
</feature>
<dbReference type="PANTHER" id="PTHR31686:SF1">
    <property type="entry name" value="SULFITE EFFLUX PUMP SSU1"/>
    <property type="match status" value="1"/>
</dbReference>
<reference evidence="10" key="1">
    <citation type="submission" date="2015-03" db="EMBL/GenBank/DDBJ databases">
        <authorList>
            <person name="Nijsse Bart"/>
        </authorList>
    </citation>
    <scope>NUCLEOTIDE SEQUENCE [LARGE SCALE GENOMIC DNA]</scope>
</reference>
<dbReference type="GO" id="GO:0000319">
    <property type="term" value="F:sulfite transmembrane transporter activity"/>
    <property type="evidence" value="ECO:0007669"/>
    <property type="project" value="TreeGrafter"/>
</dbReference>
<dbReference type="PANTHER" id="PTHR31686">
    <property type="match status" value="1"/>
</dbReference>
<dbReference type="InterPro" id="IPR051629">
    <property type="entry name" value="Sulfite_efflux_TDT"/>
</dbReference>
<feature type="transmembrane region" description="Helical" evidence="8">
    <location>
        <begin position="260"/>
        <end position="281"/>
    </location>
</feature>
<accession>A0A0U1L6L2</accession>
<dbReference type="Pfam" id="PF03595">
    <property type="entry name" value="SLAC1"/>
    <property type="match status" value="1"/>
</dbReference>
<feature type="transmembrane region" description="Helical" evidence="8">
    <location>
        <begin position="45"/>
        <end position="72"/>
    </location>
</feature>
<dbReference type="Gene3D" id="1.50.10.150">
    <property type="entry name" value="Voltage-dependent anion channel"/>
    <property type="match status" value="1"/>
</dbReference>
<keyword evidence="10" id="KW-1185">Reference proteome</keyword>
<evidence type="ECO:0000256" key="8">
    <source>
        <dbReference type="SAM" id="Phobius"/>
    </source>
</evidence>
<feature type="transmembrane region" description="Helical" evidence="8">
    <location>
        <begin position="129"/>
        <end position="150"/>
    </location>
</feature>
<organism evidence="9 10">
    <name type="scientific">Sporomusa ovata</name>
    <dbReference type="NCBI Taxonomy" id="2378"/>
    <lineage>
        <taxon>Bacteria</taxon>
        <taxon>Bacillati</taxon>
        <taxon>Bacillota</taxon>
        <taxon>Negativicutes</taxon>
        <taxon>Selenomonadales</taxon>
        <taxon>Sporomusaceae</taxon>
        <taxon>Sporomusa</taxon>
    </lineage>
</organism>
<evidence type="ECO:0000256" key="6">
    <source>
        <dbReference type="ARBA" id="ARBA00022989"/>
    </source>
</evidence>
<feature type="transmembrane region" description="Helical" evidence="8">
    <location>
        <begin position="192"/>
        <end position="219"/>
    </location>
</feature>
<comment type="subcellular location">
    <subcellularLocation>
        <location evidence="1">Cell membrane</location>
        <topology evidence="1">Multi-pass membrane protein</topology>
    </subcellularLocation>
</comment>
<keyword evidence="7 8" id="KW-0472">Membrane</keyword>
<feature type="transmembrane region" description="Helical" evidence="8">
    <location>
        <begin position="162"/>
        <end position="180"/>
    </location>
</feature>
<dbReference type="AlphaFoldDB" id="A0A0U1L6L2"/>
<feature type="transmembrane region" description="Helical" evidence="8">
    <location>
        <begin position="92"/>
        <end position="117"/>
    </location>
</feature>
<evidence type="ECO:0000256" key="1">
    <source>
        <dbReference type="ARBA" id="ARBA00004651"/>
    </source>
</evidence>
<evidence type="ECO:0000256" key="4">
    <source>
        <dbReference type="ARBA" id="ARBA00022475"/>
    </source>
</evidence>
<dbReference type="EMBL" id="CTRP01000015">
    <property type="protein sequence ID" value="CQR74919.1"/>
    <property type="molecule type" value="Genomic_DNA"/>
</dbReference>
<dbReference type="Proteomes" id="UP000049855">
    <property type="component" value="Unassembled WGS sequence"/>
</dbReference>
<dbReference type="RefSeq" id="WP_021166737.1">
    <property type="nucleotide sequence ID" value="NZ_CTRP01000015.1"/>
</dbReference>
<keyword evidence="5 8" id="KW-0812">Transmembrane</keyword>
<evidence type="ECO:0000256" key="3">
    <source>
        <dbReference type="ARBA" id="ARBA00022448"/>
    </source>
</evidence>